<comment type="caution">
    <text evidence="2">The sequence shown here is derived from an EMBL/GenBank/DDBJ whole genome shotgun (WGS) entry which is preliminary data.</text>
</comment>
<gene>
    <name evidence="2" type="ORF">CQW29_13785</name>
</gene>
<feature type="transmembrane region" description="Helical" evidence="1">
    <location>
        <begin position="59"/>
        <end position="76"/>
    </location>
</feature>
<feature type="transmembrane region" description="Helical" evidence="1">
    <location>
        <begin position="21"/>
        <end position="39"/>
    </location>
</feature>
<evidence type="ECO:0000313" key="3">
    <source>
        <dbReference type="Proteomes" id="UP000239181"/>
    </source>
</evidence>
<protein>
    <recommendedName>
        <fullName evidence="4">DUF2919 domain-containing protein</fullName>
    </recommendedName>
</protein>
<keyword evidence="1" id="KW-0472">Membrane</keyword>
<accession>A0A2S9IB42</accession>
<dbReference type="EMBL" id="PDET01000008">
    <property type="protein sequence ID" value="PRD15017.1"/>
    <property type="molecule type" value="Genomic_DNA"/>
</dbReference>
<organism evidence="2 3">
    <name type="scientific">Pantoea coffeiphila</name>
    <dbReference type="NCBI Taxonomy" id="1465635"/>
    <lineage>
        <taxon>Bacteria</taxon>
        <taxon>Pseudomonadati</taxon>
        <taxon>Pseudomonadota</taxon>
        <taxon>Gammaproteobacteria</taxon>
        <taxon>Enterobacterales</taxon>
        <taxon>Erwiniaceae</taxon>
        <taxon>Pantoea</taxon>
    </lineage>
</organism>
<name>A0A2S9IB42_9GAMM</name>
<dbReference type="RefSeq" id="WP_105593295.1">
    <property type="nucleotide sequence ID" value="NZ_JAFBFW010000004.1"/>
</dbReference>
<dbReference type="OrthoDB" id="6314776at2"/>
<dbReference type="InterPro" id="IPR021318">
    <property type="entry name" value="DUF2919"/>
</dbReference>
<keyword evidence="3" id="KW-1185">Reference proteome</keyword>
<sequence length="149" mass="17073">MLKYTPDDYDARGQLRLPLSFWAILLLQARTWVLFVMAGASRQQGAALLELFYPDTHTFWLGLALGGPAAVGLLLTGYRQRLPRLWQAWRWVLMATLAVMLVMQGVSLWQQDEQTSPLVLFVSLLDLLGLLALWRQRRLADCFDPEQNQ</sequence>
<feature type="transmembrane region" description="Helical" evidence="1">
    <location>
        <begin position="115"/>
        <end position="134"/>
    </location>
</feature>
<evidence type="ECO:0008006" key="4">
    <source>
        <dbReference type="Google" id="ProtNLM"/>
    </source>
</evidence>
<feature type="transmembrane region" description="Helical" evidence="1">
    <location>
        <begin position="88"/>
        <end position="109"/>
    </location>
</feature>
<dbReference type="Proteomes" id="UP000239181">
    <property type="component" value="Unassembled WGS sequence"/>
</dbReference>
<keyword evidence="1" id="KW-1133">Transmembrane helix</keyword>
<evidence type="ECO:0000256" key="1">
    <source>
        <dbReference type="SAM" id="Phobius"/>
    </source>
</evidence>
<dbReference type="Pfam" id="PF11143">
    <property type="entry name" value="DUF2919"/>
    <property type="match status" value="1"/>
</dbReference>
<evidence type="ECO:0000313" key="2">
    <source>
        <dbReference type="EMBL" id="PRD15017.1"/>
    </source>
</evidence>
<reference evidence="2 3" key="1">
    <citation type="submission" date="2017-10" db="EMBL/GenBank/DDBJ databases">
        <title>Draft genome of two endophytic bacteria isolated from 'guarana' Paullinia cupana (Mart.) Ducke.</title>
        <authorList>
            <person name="Siqueira K.A."/>
            <person name="Liotti R.G."/>
            <person name="Mendes T.A."/>
            <person name="Soares M.A."/>
        </authorList>
    </citation>
    <scope>NUCLEOTIDE SEQUENCE [LARGE SCALE GENOMIC DNA]</scope>
    <source>
        <strain evidence="2 3">342</strain>
    </source>
</reference>
<dbReference type="AlphaFoldDB" id="A0A2S9IB42"/>
<keyword evidence="1" id="KW-0812">Transmembrane</keyword>
<proteinExistence type="predicted"/>